<protein>
    <recommendedName>
        <fullName evidence="2">Glutamine amidotransferase type-2 domain-containing protein</fullName>
    </recommendedName>
</protein>
<organism evidence="3">
    <name type="scientific">Tanacetum cinerariifolium</name>
    <name type="common">Dalmatian daisy</name>
    <name type="synonym">Chrysanthemum cinerariifolium</name>
    <dbReference type="NCBI Taxonomy" id="118510"/>
    <lineage>
        <taxon>Eukaryota</taxon>
        <taxon>Viridiplantae</taxon>
        <taxon>Streptophyta</taxon>
        <taxon>Embryophyta</taxon>
        <taxon>Tracheophyta</taxon>
        <taxon>Spermatophyta</taxon>
        <taxon>Magnoliopsida</taxon>
        <taxon>eudicotyledons</taxon>
        <taxon>Gunneridae</taxon>
        <taxon>Pentapetalae</taxon>
        <taxon>asterids</taxon>
        <taxon>campanulids</taxon>
        <taxon>Asterales</taxon>
        <taxon>Asteraceae</taxon>
        <taxon>Asteroideae</taxon>
        <taxon>Anthemideae</taxon>
        <taxon>Anthemidinae</taxon>
        <taxon>Tanacetum</taxon>
    </lineage>
</organism>
<dbReference type="PANTHER" id="PTHR43284:SF1">
    <property type="entry name" value="ASPARAGINE SYNTHETASE"/>
    <property type="match status" value="1"/>
</dbReference>
<name>A0A699QZ86_TANCI</name>
<dbReference type="AlphaFoldDB" id="A0A699QZ86"/>
<dbReference type="EMBL" id="BKCJ011066515">
    <property type="protein sequence ID" value="GFC78598.1"/>
    <property type="molecule type" value="Genomic_DNA"/>
</dbReference>
<dbReference type="Pfam" id="PF13537">
    <property type="entry name" value="GATase_7"/>
    <property type="match status" value="1"/>
</dbReference>
<dbReference type="SUPFAM" id="SSF56235">
    <property type="entry name" value="N-terminal nucleophile aminohydrolases (Ntn hydrolases)"/>
    <property type="match status" value="1"/>
</dbReference>
<dbReference type="InterPro" id="IPR051786">
    <property type="entry name" value="ASN_synthetase/amidase"/>
</dbReference>
<gene>
    <name evidence="3" type="ORF">Tci_850568</name>
</gene>
<dbReference type="InterPro" id="IPR029055">
    <property type="entry name" value="Ntn_hydrolases_N"/>
</dbReference>
<feature type="non-terminal residue" evidence="3">
    <location>
        <position position="1"/>
    </location>
</feature>
<dbReference type="InterPro" id="IPR017932">
    <property type="entry name" value="GATase_2_dom"/>
</dbReference>
<feature type="domain" description="Glutamine amidotransferase type-2" evidence="2">
    <location>
        <begin position="1"/>
        <end position="103"/>
    </location>
</feature>
<dbReference type="GO" id="GO:0005829">
    <property type="term" value="C:cytosol"/>
    <property type="evidence" value="ECO:0007669"/>
    <property type="project" value="TreeGrafter"/>
</dbReference>
<evidence type="ECO:0000313" key="3">
    <source>
        <dbReference type="EMBL" id="GFC78598.1"/>
    </source>
</evidence>
<dbReference type="PANTHER" id="PTHR43284">
    <property type="entry name" value="ASPARAGINE SYNTHETASE (GLUTAMINE-HYDROLYZING)"/>
    <property type="match status" value="1"/>
</dbReference>
<sequence length="192" mass="21932">SEGRSFIKKLNGFFGFAIFDKEENSLFVARDRYGVKPLHVYRDEDRFLFGSELKSLLALGVPRKLDYVALNQYLQLNYIPGPATIFKGIKKLLPGHYLFIKGDKVVRKRCGAPPRGRRAAGLLPERRHRLERGNGPGHPPHAPPQYVQHRLPRRAVLRRNQIRQPGSEDAQHQPHGVFAEQRRLVRASISDA</sequence>
<comment type="caution">
    <text evidence="3">The sequence shown here is derived from an EMBL/GenBank/DDBJ whole genome shotgun (WGS) entry which is preliminary data.</text>
</comment>
<dbReference type="PROSITE" id="PS51278">
    <property type="entry name" value="GATASE_TYPE_2"/>
    <property type="match status" value="1"/>
</dbReference>
<evidence type="ECO:0000259" key="2">
    <source>
        <dbReference type="PROSITE" id="PS51278"/>
    </source>
</evidence>
<reference evidence="3" key="1">
    <citation type="journal article" date="2019" name="Sci. Rep.">
        <title>Draft genome of Tanacetum cinerariifolium, the natural source of mosquito coil.</title>
        <authorList>
            <person name="Yamashiro T."/>
            <person name="Shiraishi A."/>
            <person name="Satake H."/>
            <person name="Nakayama K."/>
        </authorList>
    </citation>
    <scope>NUCLEOTIDE SEQUENCE</scope>
</reference>
<accession>A0A699QZ86</accession>
<evidence type="ECO:0000256" key="1">
    <source>
        <dbReference type="SAM" id="MobiDB-lite"/>
    </source>
</evidence>
<feature type="region of interest" description="Disordered" evidence="1">
    <location>
        <begin position="110"/>
        <end position="149"/>
    </location>
</feature>
<dbReference type="Gene3D" id="3.60.20.10">
    <property type="entry name" value="Glutamine Phosphoribosylpyrophosphate, subunit 1, domain 1"/>
    <property type="match status" value="1"/>
</dbReference>
<proteinExistence type="predicted"/>